<dbReference type="InterPro" id="IPR023214">
    <property type="entry name" value="HAD_sf"/>
</dbReference>
<reference evidence="1 2" key="1">
    <citation type="submission" date="2019-07" db="EMBL/GenBank/DDBJ databases">
        <authorList>
            <person name="Zhou L.-Y."/>
        </authorList>
    </citation>
    <scope>NUCLEOTIDE SEQUENCE [LARGE SCALE GENOMIC DNA]</scope>
    <source>
        <strain evidence="1 2">YIM 101269</strain>
    </source>
</reference>
<dbReference type="Proteomes" id="UP000317638">
    <property type="component" value="Unassembled WGS sequence"/>
</dbReference>
<gene>
    <name evidence="1" type="ORF">FOJ82_09905</name>
</gene>
<evidence type="ECO:0000313" key="2">
    <source>
        <dbReference type="Proteomes" id="UP000317638"/>
    </source>
</evidence>
<keyword evidence="1" id="KW-0378">Hydrolase</keyword>
<name>A0A553K0U5_9ACTN</name>
<accession>A0A553K0U5</accession>
<dbReference type="InterPro" id="IPR006357">
    <property type="entry name" value="HAD-SF_hydro_IIA"/>
</dbReference>
<dbReference type="OrthoDB" id="9810449at2"/>
<dbReference type="AlphaFoldDB" id="A0A553K0U5"/>
<dbReference type="NCBIfam" id="TIGR01460">
    <property type="entry name" value="HAD-SF-IIA"/>
    <property type="match status" value="1"/>
</dbReference>
<sequence>MFSRNRNQHGYVLLGRGLAVSLPRDDEEVSVERPTEFFDAYLFDLDATIFLGDELLPGAARLVTELRRRGIPVRFLSNNATRAPSQYADKLTRLGLPTDVADIANTVATMTGWLLANHPGEVVFPIAEQPLVDALREAGIAISEDPGEIDVVVASYDRGFDYRKLQIAFDAIWFHERAILVATNPDRFCPFPGGRGEPDCAAIVAAIEACTGTKCVQTVGKPDPSMVTQALRGLDVDPARCLMVGDRLSTDIQMAVRAGMPSALTLTGDSDLDDVAAAAEADRPTWVLRRIDHLVPAAVWAELGWGDDSSD</sequence>
<dbReference type="GO" id="GO:0005737">
    <property type="term" value="C:cytoplasm"/>
    <property type="evidence" value="ECO:0007669"/>
    <property type="project" value="TreeGrafter"/>
</dbReference>
<dbReference type="SUPFAM" id="SSF56784">
    <property type="entry name" value="HAD-like"/>
    <property type="match status" value="1"/>
</dbReference>
<protein>
    <submittedName>
        <fullName evidence="1">HAD-IIA family hydrolase</fullName>
    </submittedName>
</protein>
<dbReference type="GO" id="GO:0016791">
    <property type="term" value="F:phosphatase activity"/>
    <property type="evidence" value="ECO:0007669"/>
    <property type="project" value="TreeGrafter"/>
</dbReference>
<dbReference type="InterPro" id="IPR036412">
    <property type="entry name" value="HAD-like_sf"/>
</dbReference>
<evidence type="ECO:0000313" key="1">
    <source>
        <dbReference type="EMBL" id="TRY18330.1"/>
    </source>
</evidence>
<comment type="caution">
    <text evidence="1">The sequence shown here is derived from an EMBL/GenBank/DDBJ whole genome shotgun (WGS) entry which is preliminary data.</text>
</comment>
<dbReference type="Pfam" id="PF13242">
    <property type="entry name" value="Hydrolase_like"/>
    <property type="match status" value="1"/>
</dbReference>
<dbReference type="EMBL" id="VKKG01000003">
    <property type="protein sequence ID" value="TRY18330.1"/>
    <property type="molecule type" value="Genomic_DNA"/>
</dbReference>
<dbReference type="Gene3D" id="3.40.50.1000">
    <property type="entry name" value="HAD superfamily/HAD-like"/>
    <property type="match status" value="2"/>
</dbReference>
<keyword evidence="2" id="KW-1185">Reference proteome</keyword>
<dbReference type="PANTHER" id="PTHR19288:SF46">
    <property type="entry name" value="HALOACID DEHALOGENASE-LIKE HYDROLASE DOMAIN-CONTAINING PROTEIN 2"/>
    <property type="match status" value="1"/>
</dbReference>
<proteinExistence type="predicted"/>
<organism evidence="1 2">
    <name type="scientific">Tessaracoccus rhinocerotis</name>
    <dbReference type="NCBI Taxonomy" id="1689449"/>
    <lineage>
        <taxon>Bacteria</taxon>
        <taxon>Bacillati</taxon>
        <taxon>Actinomycetota</taxon>
        <taxon>Actinomycetes</taxon>
        <taxon>Propionibacteriales</taxon>
        <taxon>Propionibacteriaceae</taxon>
        <taxon>Tessaracoccus</taxon>
    </lineage>
</organism>
<dbReference type="Pfam" id="PF13344">
    <property type="entry name" value="Hydrolase_6"/>
    <property type="match status" value="1"/>
</dbReference>
<dbReference type="PANTHER" id="PTHR19288">
    <property type="entry name" value="4-NITROPHENYLPHOSPHATASE-RELATED"/>
    <property type="match status" value="1"/>
</dbReference>